<dbReference type="PANTHER" id="PTHR15067">
    <property type="entry name" value="E3 UBIQUITIN-PROTEIN LIGASE RNF8"/>
    <property type="match status" value="1"/>
</dbReference>
<evidence type="ECO:0000259" key="14">
    <source>
        <dbReference type="PROSITE" id="PS50089"/>
    </source>
</evidence>
<evidence type="ECO:0000256" key="9">
    <source>
        <dbReference type="ARBA" id="ARBA00023136"/>
    </source>
</evidence>
<evidence type="ECO:0000256" key="6">
    <source>
        <dbReference type="ARBA" id="ARBA00022771"/>
    </source>
</evidence>
<keyword evidence="9 12" id="KW-0472">Membrane</keyword>
<evidence type="ECO:0000256" key="13">
    <source>
        <dbReference type="SAM" id="SignalP"/>
    </source>
</evidence>
<keyword evidence="6 10" id="KW-0863">Zinc-finger</keyword>
<keyword evidence="7" id="KW-0862">Zinc</keyword>
<keyword evidence="13" id="KW-0732">Signal</keyword>
<feature type="chain" id="PRO_5035230851" description="E3 ubiquitin-protein ligase AMFR" evidence="13">
    <location>
        <begin position="23"/>
        <end position="710"/>
    </location>
</feature>
<dbReference type="GO" id="GO:0006511">
    <property type="term" value="P:ubiquitin-dependent protein catabolic process"/>
    <property type="evidence" value="ECO:0007669"/>
    <property type="project" value="TreeGrafter"/>
</dbReference>
<dbReference type="PANTHER" id="PTHR15067:SF5">
    <property type="entry name" value="E3 UBIQUITIN-PROTEIN LIGASE AMFR"/>
    <property type="match status" value="1"/>
</dbReference>
<dbReference type="Pfam" id="PF02845">
    <property type="entry name" value="CUE"/>
    <property type="match status" value="1"/>
</dbReference>
<sequence length="710" mass="81528">MINMAFCWLILIGTAVQKLVFGELRVSEQQHLKDKFWNFVFYKFIFVFGIINVQYIDEVLLWCSWFSLLGFLHLLSQLSKDRFEYLSFSPTTPLWSHVKLLALLGAIFALSGFMLLVSVFVGFFGGFNTFAFMSAEAAPAEKSQVSFYTQQASCHFTPLPKKRDCGSFQSLAPVKVSWAKETAIFFDRRTLRETGRIGSCGSRSDEAEASVNKTTPVLITPRGPMQFEEKCGTVMIDVHRLITFKTPLRKFVNSESSSPFLDTSYCVANDGDCRTVRSENEGEKDRRRVRVRITATESTTNAALFLAHYLFSIKSRCRPVRSLKDNSCGYVEGVVLLSIRTLHVIIRYALHLYDMRQEGASSVSTNEENKVWEKRGPIAYYTELGFELTALIIDFVHHLHMLVWSNIFLSMASLVICMQLRYLFHEIQRRYKKHRNYLWVRNHLEQNYPMASSEELVENSDNCAICWEKMESARKLPCTHLFHNTCLLSWLEQDTSCPTCRLSLNIQNPSTTRIDPPELQVDAPQPQRRQLNHFFHFDGSRYVSWLPSFSVEVSHAQLMRQDNAPASNSQLDAMARQVQQLFPHIPISTITSDLRVTRSVEITIENVLDGRLVAPAMYREPEVVPSANRSMSILQTNCDTETQQQRNWDEFSTETVETEDASNLGSRFSKSSSEREKILHRRKENLIQSARKRYIEKQRAAAAAKAELQS</sequence>
<dbReference type="GO" id="GO:0000151">
    <property type="term" value="C:ubiquitin ligase complex"/>
    <property type="evidence" value="ECO:0007669"/>
    <property type="project" value="TreeGrafter"/>
</dbReference>
<dbReference type="Gene3D" id="3.30.40.10">
    <property type="entry name" value="Zinc/RING finger domain, C3HC4 (zinc finger)"/>
    <property type="match status" value="1"/>
</dbReference>
<dbReference type="GO" id="GO:0008270">
    <property type="term" value="F:zinc ion binding"/>
    <property type="evidence" value="ECO:0007669"/>
    <property type="project" value="UniProtKB-KW"/>
</dbReference>
<feature type="transmembrane region" description="Helical" evidence="12">
    <location>
        <begin position="60"/>
        <end position="78"/>
    </location>
</feature>
<dbReference type="GO" id="GO:0005783">
    <property type="term" value="C:endoplasmic reticulum"/>
    <property type="evidence" value="ECO:0007669"/>
    <property type="project" value="TreeGrafter"/>
</dbReference>
<evidence type="ECO:0000256" key="2">
    <source>
        <dbReference type="ARBA" id="ARBA00004906"/>
    </source>
</evidence>
<dbReference type="CDD" id="cd14421">
    <property type="entry name" value="CUE_AMFR"/>
    <property type="match status" value="1"/>
</dbReference>
<evidence type="ECO:0000256" key="10">
    <source>
        <dbReference type="PROSITE-ProRule" id="PRU00175"/>
    </source>
</evidence>
<gene>
    <name evidence="16" type="ORF">GEV33_009583</name>
</gene>
<dbReference type="InterPro" id="IPR013083">
    <property type="entry name" value="Znf_RING/FYVE/PHD"/>
</dbReference>
<dbReference type="SMART" id="SM00546">
    <property type="entry name" value="CUE"/>
    <property type="match status" value="1"/>
</dbReference>
<evidence type="ECO:0000313" key="17">
    <source>
        <dbReference type="Proteomes" id="UP000719412"/>
    </source>
</evidence>
<feature type="transmembrane region" description="Helical" evidence="12">
    <location>
        <begin position="36"/>
        <end position="53"/>
    </location>
</feature>
<dbReference type="Pfam" id="PF13639">
    <property type="entry name" value="zf-RING_2"/>
    <property type="match status" value="1"/>
</dbReference>
<dbReference type="SUPFAM" id="SSF57850">
    <property type="entry name" value="RING/U-box"/>
    <property type="match status" value="1"/>
</dbReference>
<dbReference type="SMART" id="SM00184">
    <property type="entry name" value="RING"/>
    <property type="match status" value="1"/>
</dbReference>
<dbReference type="PROSITE" id="PS51140">
    <property type="entry name" value="CUE"/>
    <property type="match status" value="1"/>
</dbReference>
<dbReference type="GO" id="GO:0005829">
    <property type="term" value="C:cytosol"/>
    <property type="evidence" value="ECO:0007669"/>
    <property type="project" value="TreeGrafter"/>
</dbReference>
<dbReference type="InterPro" id="IPR001841">
    <property type="entry name" value="Znf_RING"/>
</dbReference>
<keyword evidence="5" id="KW-0479">Metal-binding</keyword>
<accession>A0A8J6H754</accession>
<keyword evidence="17" id="KW-1185">Reference proteome</keyword>
<evidence type="ECO:0000259" key="15">
    <source>
        <dbReference type="PROSITE" id="PS51140"/>
    </source>
</evidence>
<organism evidence="16 17">
    <name type="scientific">Tenebrio molitor</name>
    <name type="common">Yellow mealworm beetle</name>
    <dbReference type="NCBI Taxonomy" id="7067"/>
    <lineage>
        <taxon>Eukaryota</taxon>
        <taxon>Metazoa</taxon>
        <taxon>Ecdysozoa</taxon>
        <taxon>Arthropoda</taxon>
        <taxon>Hexapoda</taxon>
        <taxon>Insecta</taxon>
        <taxon>Pterygota</taxon>
        <taxon>Neoptera</taxon>
        <taxon>Endopterygota</taxon>
        <taxon>Coleoptera</taxon>
        <taxon>Polyphaga</taxon>
        <taxon>Cucujiformia</taxon>
        <taxon>Tenebrionidae</taxon>
        <taxon>Tenebrio</taxon>
    </lineage>
</organism>
<dbReference type="GO" id="GO:0016020">
    <property type="term" value="C:membrane"/>
    <property type="evidence" value="ECO:0007669"/>
    <property type="project" value="UniProtKB-SubCell"/>
</dbReference>
<feature type="domain" description="CUE" evidence="15">
    <location>
        <begin position="570"/>
        <end position="612"/>
    </location>
</feature>
<comment type="caution">
    <text evidence="16">The sequence shown here is derived from an EMBL/GenBank/DDBJ whole genome shotgun (WGS) entry which is preliminary data.</text>
</comment>
<comment type="subcellular location">
    <subcellularLocation>
        <location evidence="1">Membrane</location>
        <topology evidence="1">Multi-pass membrane protein</topology>
    </subcellularLocation>
</comment>
<dbReference type="FunFam" id="3.30.40.10:FF:000149">
    <property type="entry name" value="E3 ubiquitin-protein ligase AMFR"/>
    <property type="match status" value="1"/>
</dbReference>
<evidence type="ECO:0000256" key="12">
    <source>
        <dbReference type="SAM" id="Phobius"/>
    </source>
</evidence>
<name>A0A8J6H754_TENMO</name>
<protein>
    <recommendedName>
        <fullName evidence="18">E3 ubiquitin-protein ligase AMFR</fullName>
    </recommendedName>
</protein>
<evidence type="ECO:0000256" key="8">
    <source>
        <dbReference type="ARBA" id="ARBA00022989"/>
    </source>
</evidence>
<reference evidence="16" key="1">
    <citation type="journal article" date="2020" name="J Insects Food Feed">
        <title>The yellow mealworm (Tenebrio molitor) genome: a resource for the emerging insects as food and feed industry.</title>
        <authorList>
            <person name="Eriksson T."/>
            <person name="Andere A."/>
            <person name="Kelstrup H."/>
            <person name="Emery V."/>
            <person name="Picard C."/>
        </authorList>
    </citation>
    <scope>NUCLEOTIDE SEQUENCE</scope>
    <source>
        <strain evidence="16">Stoneville</strain>
        <tissue evidence="16">Whole head</tissue>
    </source>
</reference>
<dbReference type="GO" id="GO:0070936">
    <property type="term" value="P:protein K48-linked ubiquitination"/>
    <property type="evidence" value="ECO:0007669"/>
    <property type="project" value="TreeGrafter"/>
</dbReference>
<evidence type="ECO:0000256" key="11">
    <source>
        <dbReference type="SAM" id="MobiDB-lite"/>
    </source>
</evidence>
<evidence type="ECO:0000256" key="5">
    <source>
        <dbReference type="ARBA" id="ARBA00022723"/>
    </source>
</evidence>
<dbReference type="InterPro" id="IPR057992">
    <property type="entry name" value="TPR_SYVN1_N"/>
</dbReference>
<keyword evidence="8 12" id="KW-1133">Transmembrane helix</keyword>
<dbReference type="Gene3D" id="1.10.8.10">
    <property type="entry name" value="DNA helicase RuvA subunit, C-terminal domain"/>
    <property type="match status" value="1"/>
</dbReference>
<dbReference type="GO" id="GO:0043130">
    <property type="term" value="F:ubiquitin binding"/>
    <property type="evidence" value="ECO:0007669"/>
    <property type="project" value="InterPro"/>
</dbReference>
<evidence type="ECO:0000256" key="4">
    <source>
        <dbReference type="ARBA" id="ARBA00022692"/>
    </source>
</evidence>
<dbReference type="InterPro" id="IPR003892">
    <property type="entry name" value="CUE"/>
</dbReference>
<keyword evidence="3" id="KW-0808">Transferase</keyword>
<evidence type="ECO:0000256" key="1">
    <source>
        <dbReference type="ARBA" id="ARBA00004141"/>
    </source>
</evidence>
<feature type="transmembrane region" description="Helical" evidence="12">
    <location>
        <begin position="403"/>
        <end position="424"/>
    </location>
</feature>
<dbReference type="PROSITE" id="PS50089">
    <property type="entry name" value="ZF_RING_2"/>
    <property type="match status" value="1"/>
</dbReference>
<evidence type="ECO:0000256" key="3">
    <source>
        <dbReference type="ARBA" id="ARBA00022679"/>
    </source>
</evidence>
<evidence type="ECO:0008006" key="18">
    <source>
        <dbReference type="Google" id="ProtNLM"/>
    </source>
</evidence>
<dbReference type="CDD" id="cd16455">
    <property type="entry name" value="RING-H2_AMFR"/>
    <property type="match status" value="1"/>
</dbReference>
<proteinExistence type="predicted"/>
<dbReference type="GO" id="GO:0061630">
    <property type="term" value="F:ubiquitin protein ligase activity"/>
    <property type="evidence" value="ECO:0007669"/>
    <property type="project" value="TreeGrafter"/>
</dbReference>
<comment type="pathway">
    <text evidence="2">Protein modification; protein ubiquitination.</text>
</comment>
<feature type="signal peptide" evidence="13">
    <location>
        <begin position="1"/>
        <end position="22"/>
    </location>
</feature>
<dbReference type="EMBL" id="JABDTM020025490">
    <property type="protein sequence ID" value="KAH0813205.1"/>
    <property type="molecule type" value="Genomic_DNA"/>
</dbReference>
<evidence type="ECO:0000313" key="16">
    <source>
        <dbReference type="EMBL" id="KAH0813205.1"/>
    </source>
</evidence>
<feature type="region of interest" description="Disordered" evidence="11">
    <location>
        <begin position="653"/>
        <end position="677"/>
    </location>
</feature>
<feature type="domain" description="RING-type" evidence="14">
    <location>
        <begin position="463"/>
        <end position="501"/>
    </location>
</feature>
<evidence type="ECO:0000256" key="7">
    <source>
        <dbReference type="ARBA" id="ARBA00022833"/>
    </source>
</evidence>
<dbReference type="Pfam" id="PF25563">
    <property type="entry name" value="TPR_SYVN1_N"/>
    <property type="match status" value="1"/>
</dbReference>
<dbReference type="AlphaFoldDB" id="A0A8J6H754"/>
<dbReference type="GO" id="GO:0030968">
    <property type="term" value="P:endoplasmic reticulum unfolded protein response"/>
    <property type="evidence" value="ECO:0007669"/>
    <property type="project" value="TreeGrafter"/>
</dbReference>
<feature type="transmembrane region" description="Helical" evidence="12">
    <location>
        <begin position="98"/>
        <end position="124"/>
    </location>
</feature>
<keyword evidence="4 12" id="KW-0812">Transmembrane</keyword>
<reference evidence="16" key="2">
    <citation type="submission" date="2021-08" db="EMBL/GenBank/DDBJ databases">
        <authorList>
            <person name="Eriksson T."/>
        </authorList>
    </citation>
    <scope>NUCLEOTIDE SEQUENCE</scope>
    <source>
        <strain evidence="16">Stoneville</strain>
        <tissue evidence="16">Whole head</tissue>
    </source>
</reference>
<dbReference type="Proteomes" id="UP000719412">
    <property type="component" value="Unassembled WGS sequence"/>
</dbReference>